<sequence>MTDLTDDQARFIAVLQQGPPAFPEGMFAGDAGRALLGLKAHANTISHARLVALEQSYPRTLAHIGPEAFNALSRAFIDLADVRSRKLMQIGEGFAGYLVDHAGDPLAADLAAIEWAWLGSYHAADVPPLLLSDLAQYDEAGLLAMPVIVHPATRIVLVESAVTGLMPELAGSSVGATAILLTRPGESVRLLPLDAAHASIAGLAKNSGTMGNLLQIAIETGDEAEALPVIFALIEAGVLARPGG</sequence>
<evidence type="ECO:0000313" key="3">
    <source>
        <dbReference type="Proteomes" id="UP000614261"/>
    </source>
</evidence>
<reference evidence="3" key="1">
    <citation type="journal article" date="2019" name="Int. J. Syst. Evol. Microbiol.">
        <title>The Global Catalogue of Microorganisms (GCM) 10K type strain sequencing project: providing services to taxonomists for standard genome sequencing and annotation.</title>
        <authorList>
            <consortium name="The Broad Institute Genomics Platform"/>
            <consortium name="The Broad Institute Genome Sequencing Center for Infectious Disease"/>
            <person name="Wu L."/>
            <person name="Ma J."/>
        </authorList>
    </citation>
    <scope>NUCLEOTIDE SEQUENCE [LARGE SCALE GENOMIC DNA]</scope>
    <source>
        <strain evidence="3">CGMCC 1.12851</strain>
    </source>
</reference>
<dbReference type="Proteomes" id="UP000614261">
    <property type="component" value="Unassembled WGS sequence"/>
</dbReference>
<keyword evidence="3" id="KW-1185">Reference proteome</keyword>
<dbReference type="EMBL" id="BMGD01000004">
    <property type="protein sequence ID" value="GGB68326.1"/>
    <property type="molecule type" value="Genomic_DNA"/>
</dbReference>
<evidence type="ECO:0000259" key="1">
    <source>
        <dbReference type="Pfam" id="PF09836"/>
    </source>
</evidence>
<organism evidence="2 3">
    <name type="scientific">Blastomonas aquatica</name>
    <dbReference type="NCBI Taxonomy" id="1510276"/>
    <lineage>
        <taxon>Bacteria</taxon>
        <taxon>Pseudomonadati</taxon>
        <taxon>Pseudomonadota</taxon>
        <taxon>Alphaproteobacteria</taxon>
        <taxon>Sphingomonadales</taxon>
        <taxon>Sphingomonadaceae</taxon>
        <taxon>Blastomonas</taxon>
    </lineage>
</organism>
<proteinExistence type="predicted"/>
<gene>
    <name evidence="2" type="ORF">GCM10010833_24430</name>
</gene>
<dbReference type="InterPro" id="IPR044922">
    <property type="entry name" value="DUF2063_N_sf"/>
</dbReference>
<dbReference type="RefSeq" id="WP_188514719.1">
    <property type="nucleotide sequence ID" value="NZ_BMGD01000004.1"/>
</dbReference>
<accession>A0ABQ1JGE6</accession>
<protein>
    <submittedName>
        <fullName evidence="2">DUF2063 domain-containing protein</fullName>
    </submittedName>
</protein>
<evidence type="ECO:0000313" key="2">
    <source>
        <dbReference type="EMBL" id="GGB68326.1"/>
    </source>
</evidence>
<comment type="caution">
    <text evidence="2">The sequence shown here is derived from an EMBL/GenBank/DDBJ whole genome shotgun (WGS) entry which is preliminary data.</text>
</comment>
<feature type="domain" description="Putative DNA-binding" evidence="1">
    <location>
        <begin position="8"/>
        <end position="98"/>
    </location>
</feature>
<dbReference type="Gene3D" id="1.10.150.690">
    <property type="entry name" value="DUF2063"/>
    <property type="match status" value="1"/>
</dbReference>
<dbReference type="InterPro" id="IPR018640">
    <property type="entry name" value="DUF2063"/>
</dbReference>
<dbReference type="Pfam" id="PF09836">
    <property type="entry name" value="DUF2063"/>
    <property type="match status" value="1"/>
</dbReference>
<name>A0ABQ1JGE6_9SPHN</name>